<dbReference type="EMBL" id="DVFN01000120">
    <property type="protein sequence ID" value="HIQ70332.1"/>
    <property type="molecule type" value="Genomic_DNA"/>
</dbReference>
<sequence>MGSKLVQKVDRYSPMPVYQQIVSDMISRISQEEWAIGDKLPSENELSEEYDASRVTIRQALAKLEADGLIDKQRGRGAFLKANPRRVVQELYLPQIGVQRETNVKPGKSSIMEVTQANAQIYHNLQVTHGSPLVYLERPFLCDKKVVGLNRAWFPINMVPNMAEEGLVDNSITKTLQQRYDVHFGSVENYIEAIMLDASTAHQLHTVSPSPGLKITSVYTNKDGCPVEYAVTIWTGQDTQFHVMISSD</sequence>
<dbReference type="GO" id="GO:0045892">
    <property type="term" value="P:negative regulation of DNA-templated transcription"/>
    <property type="evidence" value="ECO:0007669"/>
    <property type="project" value="TreeGrafter"/>
</dbReference>
<evidence type="ECO:0000256" key="2">
    <source>
        <dbReference type="ARBA" id="ARBA00023125"/>
    </source>
</evidence>
<evidence type="ECO:0000313" key="5">
    <source>
        <dbReference type="EMBL" id="HIQ70332.1"/>
    </source>
</evidence>
<proteinExistence type="predicted"/>
<dbReference type="InterPro" id="IPR050679">
    <property type="entry name" value="Bact_HTH_transcr_reg"/>
</dbReference>
<evidence type="ECO:0000313" key="6">
    <source>
        <dbReference type="Proteomes" id="UP000886874"/>
    </source>
</evidence>
<dbReference type="GO" id="GO:0003677">
    <property type="term" value="F:DNA binding"/>
    <property type="evidence" value="ECO:0007669"/>
    <property type="project" value="UniProtKB-KW"/>
</dbReference>
<dbReference type="PANTHER" id="PTHR44846:SF1">
    <property type="entry name" value="MANNOSYL-D-GLYCERATE TRANSPORT_METABOLISM SYSTEM REPRESSOR MNGR-RELATED"/>
    <property type="match status" value="1"/>
</dbReference>
<keyword evidence="1" id="KW-0805">Transcription regulation</keyword>
<dbReference type="Proteomes" id="UP000886874">
    <property type="component" value="Unassembled WGS sequence"/>
</dbReference>
<organism evidence="5 6">
    <name type="scientific">Candidatus Avoscillospira stercorigallinarum</name>
    <dbReference type="NCBI Taxonomy" id="2840708"/>
    <lineage>
        <taxon>Bacteria</taxon>
        <taxon>Bacillati</taxon>
        <taxon>Bacillota</taxon>
        <taxon>Clostridia</taxon>
        <taxon>Eubacteriales</taxon>
        <taxon>Oscillospiraceae</taxon>
        <taxon>Oscillospiraceae incertae sedis</taxon>
        <taxon>Candidatus Avoscillospira</taxon>
    </lineage>
</organism>
<comment type="caution">
    <text evidence="5">The sequence shown here is derived from an EMBL/GenBank/DDBJ whole genome shotgun (WGS) entry which is preliminary data.</text>
</comment>
<dbReference type="Gene3D" id="3.40.1410.10">
    <property type="entry name" value="Chorismate lyase-like"/>
    <property type="match status" value="1"/>
</dbReference>
<name>A0A9D0Z735_9FIRM</name>
<keyword evidence="3" id="KW-0804">Transcription</keyword>
<evidence type="ECO:0000256" key="1">
    <source>
        <dbReference type="ARBA" id="ARBA00023015"/>
    </source>
</evidence>
<dbReference type="SMART" id="SM00866">
    <property type="entry name" value="UTRA"/>
    <property type="match status" value="1"/>
</dbReference>
<dbReference type="GO" id="GO:0003700">
    <property type="term" value="F:DNA-binding transcription factor activity"/>
    <property type="evidence" value="ECO:0007669"/>
    <property type="project" value="InterPro"/>
</dbReference>
<dbReference type="Pfam" id="PF07702">
    <property type="entry name" value="UTRA"/>
    <property type="match status" value="1"/>
</dbReference>
<keyword evidence="2" id="KW-0238">DNA-binding</keyword>
<evidence type="ECO:0000259" key="4">
    <source>
        <dbReference type="PROSITE" id="PS50949"/>
    </source>
</evidence>
<dbReference type="SUPFAM" id="SSF46785">
    <property type="entry name" value="Winged helix' DNA-binding domain"/>
    <property type="match status" value="1"/>
</dbReference>
<dbReference type="InterPro" id="IPR036388">
    <property type="entry name" value="WH-like_DNA-bd_sf"/>
</dbReference>
<dbReference type="PANTHER" id="PTHR44846">
    <property type="entry name" value="MANNOSYL-D-GLYCERATE TRANSPORT/METABOLISM SYSTEM REPRESSOR MNGR-RELATED"/>
    <property type="match status" value="1"/>
</dbReference>
<dbReference type="Gene3D" id="1.10.10.10">
    <property type="entry name" value="Winged helix-like DNA-binding domain superfamily/Winged helix DNA-binding domain"/>
    <property type="match status" value="1"/>
</dbReference>
<dbReference type="InterPro" id="IPR036390">
    <property type="entry name" value="WH_DNA-bd_sf"/>
</dbReference>
<dbReference type="InterPro" id="IPR011663">
    <property type="entry name" value="UTRA"/>
</dbReference>
<dbReference type="CDD" id="cd07377">
    <property type="entry name" value="WHTH_GntR"/>
    <property type="match status" value="1"/>
</dbReference>
<accession>A0A9D0Z735</accession>
<evidence type="ECO:0000256" key="3">
    <source>
        <dbReference type="ARBA" id="ARBA00023163"/>
    </source>
</evidence>
<reference evidence="5" key="2">
    <citation type="journal article" date="2021" name="PeerJ">
        <title>Extensive microbial diversity within the chicken gut microbiome revealed by metagenomics and culture.</title>
        <authorList>
            <person name="Gilroy R."/>
            <person name="Ravi A."/>
            <person name="Getino M."/>
            <person name="Pursley I."/>
            <person name="Horton D.L."/>
            <person name="Alikhan N.F."/>
            <person name="Baker D."/>
            <person name="Gharbi K."/>
            <person name="Hall N."/>
            <person name="Watson M."/>
            <person name="Adriaenssens E.M."/>
            <person name="Foster-Nyarko E."/>
            <person name="Jarju S."/>
            <person name="Secka A."/>
            <person name="Antonio M."/>
            <person name="Oren A."/>
            <person name="Chaudhuri R.R."/>
            <person name="La Ragione R."/>
            <person name="Hildebrand F."/>
            <person name="Pallen M.J."/>
        </authorList>
    </citation>
    <scope>NUCLEOTIDE SEQUENCE</scope>
    <source>
        <strain evidence="5">ChiSjej2B20-13462</strain>
    </source>
</reference>
<dbReference type="InterPro" id="IPR028978">
    <property type="entry name" value="Chorismate_lyase_/UTRA_dom_sf"/>
</dbReference>
<protein>
    <submittedName>
        <fullName evidence="5">GntR family transcriptional regulator</fullName>
    </submittedName>
</protein>
<dbReference type="SUPFAM" id="SSF64288">
    <property type="entry name" value="Chorismate lyase-like"/>
    <property type="match status" value="1"/>
</dbReference>
<dbReference type="PRINTS" id="PR00035">
    <property type="entry name" value="HTHGNTR"/>
</dbReference>
<dbReference type="SMART" id="SM00345">
    <property type="entry name" value="HTH_GNTR"/>
    <property type="match status" value="1"/>
</dbReference>
<feature type="domain" description="HTH gntR-type" evidence="4">
    <location>
        <begin position="15"/>
        <end position="83"/>
    </location>
</feature>
<reference evidence="5" key="1">
    <citation type="submission" date="2020-10" db="EMBL/GenBank/DDBJ databases">
        <authorList>
            <person name="Gilroy R."/>
        </authorList>
    </citation>
    <scope>NUCLEOTIDE SEQUENCE</scope>
    <source>
        <strain evidence="5">ChiSjej2B20-13462</strain>
    </source>
</reference>
<dbReference type="Pfam" id="PF00392">
    <property type="entry name" value="GntR"/>
    <property type="match status" value="1"/>
</dbReference>
<gene>
    <name evidence="5" type="ORF">IAA67_08390</name>
</gene>
<dbReference type="FunFam" id="1.10.10.10:FF:000079">
    <property type="entry name" value="GntR family transcriptional regulator"/>
    <property type="match status" value="1"/>
</dbReference>
<dbReference type="InterPro" id="IPR000524">
    <property type="entry name" value="Tscrpt_reg_HTH_GntR"/>
</dbReference>
<dbReference type="PROSITE" id="PS50949">
    <property type="entry name" value="HTH_GNTR"/>
    <property type="match status" value="1"/>
</dbReference>
<dbReference type="AlphaFoldDB" id="A0A9D0Z735"/>